<dbReference type="InterPro" id="IPR053739">
    <property type="entry name" value="Bact_Immunity_Domain_sf"/>
</dbReference>
<name>A0A511J2W6_9ENTE</name>
<dbReference type="Proteomes" id="UP000321830">
    <property type="component" value="Unassembled WGS sequence"/>
</dbReference>
<sequence>MPNLNCFSGGLERSEQAINILDELLSDKNSELHDDLRAVLMNYKGELIRKSSGIPFILSRMNLDISKSLQKKNIILTNTQTSKLKQLTSLSTIHYGY</sequence>
<gene>
    <name evidence="1" type="ORF">EVI01_16780</name>
</gene>
<reference evidence="1 2" key="1">
    <citation type="submission" date="2019-07" db="EMBL/GenBank/DDBJ databases">
        <title>Whole genome shotgun sequence of Enterococcus villorum NBRC 100699.</title>
        <authorList>
            <person name="Hosoyama A."/>
            <person name="Uohara A."/>
            <person name="Ohji S."/>
            <person name="Ichikawa N."/>
        </authorList>
    </citation>
    <scope>NUCLEOTIDE SEQUENCE [LARGE SCALE GENOMIC DNA]</scope>
    <source>
        <strain evidence="1 2">NBRC 100699</strain>
    </source>
</reference>
<protein>
    <submittedName>
        <fullName evidence="1">XRE family transcriptional regulator</fullName>
    </submittedName>
</protein>
<accession>A0A511J2W6</accession>
<comment type="caution">
    <text evidence="1">The sequence shown here is derived from an EMBL/GenBank/DDBJ whole genome shotgun (WGS) entry which is preliminary data.</text>
</comment>
<organism evidence="1 2">
    <name type="scientific">Enterococcus villorum</name>
    <dbReference type="NCBI Taxonomy" id="112904"/>
    <lineage>
        <taxon>Bacteria</taxon>
        <taxon>Bacillati</taxon>
        <taxon>Bacillota</taxon>
        <taxon>Bacilli</taxon>
        <taxon>Lactobacillales</taxon>
        <taxon>Enterococcaceae</taxon>
        <taxon>Enterococcus</taxon>
    </lineage>
</organism>
<dbReference type="RefSeq" id="WP_010751327.1">
    <property type="nucleotide sequence ID" value="NZ_BJWF01000020.1"/>
</dbReference>
<dbReference type="Gene3D" id="1.20.1440.140">
    <property type="match status" value="1"/>
</dbReference>
<dbReference type="AlphaFoldDB" id="A0A511J2W6"/>
<dbReference type="Pfam" id="PF08951">
    <property type="entry name" value="EntA_Immun"/>
    <property type="match status" value="1"/>
</dbReference>
<dbReference type="GO" id="GO:0030153">
    <property type="term" value="P:bacteriocin immunity"/>
    <property type="evidence" value="ECO:0007669"/>
    <property type="project" value="InterPro"/>
</dbReference>
<evidence type="ECO:0000313" key="1">
    <source>
        <dbReference type="EMBL" id="GEL92341.1"/>
    </source>
</evidence>
<dbReference type="InterPro" id="IPR015046">
    <property type="entry name" value="LciA_Immunity-like"/>
</dbReference>
<evidence type="ECO:0000313" key="2">
    <source>
        <dbReference type="Proteomes" id="UP000321830"/>
    </source>
</evidence>
<dbReference type="EMBL" id="BJWF01000020">
    <property type="protein sequence ID" value="GEL92341.1"/>
    <property type="molecule type" value="Genomic_DNA"/>
</dbReference>
<proteinExistence type="predicted"/>